<name>A0ACB9C058_ARCLA</name>
<organism evidence="1 2">
    <name type="scientific">Arctium lappa</name>
    <name type="common">Greater burdock</name>
    <name type="synonym">Lappa major</name>
    <dbReference type="NCBI Taxonomy" id="4217"/>
    <lineage>
        <taxon>Eukaryota</taxon>
        <taxon>Viridiplantae</taxon>
        <taxon>Streptophyta</taxon>
        <taxon>Embryophyta</taxon>
        <taxon>Tracheophyta</taxon>
        <taxon>Spermatophyta</taxon>
        <taxon>Magnoliopsida</taxon>
        <taxon>eudicotyledons</taxon>
        <taxon>Gunneridae</taxon>
        <taxon>Pentapetalae</taxon>
        <taxon>asterids</taxon>
        <taxon>campanulids</taxon>
        <taxon>Asterales</taxon>
        <taxon>Asteraceae</taxon>
        <taxon>Carduoideae</taxon>
        <taxon>Cardueae</taxon>
        <taxon>Arctiinae</taxon>
        <taxon>Arctium</taxon>
    </lineage>
</organism>
<keyword evidence="2" id="KW-1185">Reference proteome</keyword>
<accession>A0ACB9C058</accession>
<evidence type="ECO:0000313" key="1">
    <source>
        <dbReference type="EMBL" id="KAI3727642.1"/>
    </source>
</evidence>
<gene>
    <name evidence="1" type="ORF">L6452_16260</name>
</gene>
<proteinExistence type="predicted"/>
<protein>
    <submittedName>
        <fullName evidence="1">Uncharacterized protein</fullName>
    </submittedName>
</protein>
<sequence length="214" mass="23687">MGGCCCCCSSNRVEWNDPTRLHHYPARSEERQPLSSGSGAASAFPTGLLVDTNLDTSIPDTYRHPPRPLPYDANVGNPQGLPNNREGSANKCDAPMQTNNSDPVGEIKISNSGENGVHEAMKSDGKERTNDEIVAPKEVDTELENSDELKKSSAPFVAPEECPTCLEEYNEENPKIMTKCEHHFHLSCILEWMERSDTCPVCDKEMVVDFPFDN</sequence>
<dbReference type="Proteomes" id="UP001055879">
    <property type="component" value="Linkage Group LG05"/>
</dbReference>
<reference evidence="2" key="1">
    <citation type="journal article" date="2022" name="Mol. Ecol. Resour.">
        <title>The genomes of chicory, endive, great burdock and yacon provide insights into Asteraceae palaeo-polyploidization history and plant inulin production.</title>
        <authorList>
            <person name="Fan W."/>
            <person name="Wang S."/>
            <person name="Wang H."/>
            <person name="Wang A."/>
            <person name="Jiang F."/>
            <person name="Liu H."/>
            <person name="Zhao H."/>
            <person name="Xu D."/>
            <person name="Zhang Y."/>
        </authorList>
    </citation>
    <scope>NUCLEOTIDE SEQUENCE [LARGE SCALE GENOMIC DNA]</scope>
    <source>
        <strain evidence="2">cv. Niubang</strain>
    </source>
</reference>
<comment type="caution">
    <text evidence="1">The sequence shown here is derived from an EMBL/GenBank/DDBJ whole genome shotgun (WGS) entry which is preliminary data.</text>
</comment>
<evidence type="ECO:0000313" key="2">
    <source>
        <dbReference type="Proteomes" id="UP001055879"/>
    </source>
</evidence>
<dbReference type="EMBL" id="CM042051">
    <property type="protein sequence ID" value="KAI3727642.1"/>
    <property type="molecule type" value="Genomic_DNA"/>
</dbReference>
<reference evidence="1 2" key="2">
    <citation type="journal article" date="2022" name="Mol. Ecol. Resour.">
        <title>The genomes of chicory, endive, great burdock and yacon provide insights into Asteraceae paleo-polyploidization history and plant inulin production.</title>
        <authorList>
            <person name="Fan W."/>
            <person name="Wang S."/>
            <person name="Wang H."/>
            <person name="Wang A."/>
            <person name="Jiang F."/>
            <person name="Liu H."/>
            <person name="Zhao H."/>
            <person name="Xu D."/>
            <person name="Zhang Y."/>
        </authorList>
    </citation>
    <scope>NUCLEOTIDE SEQUENCE [LARGE SCALE GENOMIC DNA]</scope>
    <source>
        <strain evidence="2">cv. Niubang</strain>
    </source>
</reference>